<dbReference type="EMBL" id="JBHMCA010000053">
    <property type="protein sequence ID" value="MFB9447328.1"/>
    <property type="molecule type" value="Genomic_DNA"/>
</dbReference>
<dbReference type="Pfam" id="PF12679">
    <property type="entry name" value="ABC2_membrane_2"/>
    <property type="match status" value="1"/>
</dbReference>
<accession>A0ABV5MEP6</accession>
<keyword evidence="1" id="KW-0812">Transmembrane</keyword>
<name>A0ABV5MEP6_9ACTN</name>
<dbReference type="Proteomes" id="UP001589608">
    <property type="component" value="Unassembled WGS sequence"/>
</dbReference>
<feature type="transmembrane region" description="Helical" evidence="1">
    <location>
        <begin position="194"/>
        <end position="212"/>
    </location>
</feature>
<organism evidence="2 3">
    <name type="scientific">Dactylosporangium vinaceum</name>
    <dbReference type="NCBI Taxonomy" id="53362"/>
    <lineage>
        <taxon>Bacteria</taxon>
        <taxon>Bacillati</taxon>
        <taxon>Actinomycetota</taxon>
        <taxon>Actinomycetes</taxon>
        <taxon>Micromonosporales</taxon>
        <taxon>Micromonosporaceae</taxon>
        <taxon>Dactylosporangium</taxon>
    </lineage>
</organism>
<keyword evidence="1" id="KW-1133">Transmembrane helix</keyword>
<comment type="caution">
    <text evidence="2">The sequence shown here is derived from an EMBL/GenBank/DDBJ whole genome shotgun (WGS) entry which is preliminary data.</text>
</comment>
<evidence type="ECO:0000256" key="1">
    <source>
        <dbReference type="SAM" id="Phobius"/>
    </source>
</evidence>
<gene>
    <name evidence="2" type="ORF">ACFFTR_29910</name>
</gene>
<feature type="transmembrane region" description="Helical" evidence="1">
    <location>
        <begin position="219"/>
        <end position="236"/>
    </location>
</feature>
<feature type="transmembrane region" description="Helical" evidence="1">
    <location>
        <begin position="91"/>
        <end position="117"/>
    </location>
</feature>
<proteinExistence type="predicted"/>
<feature type="transmembrane region" description="Helical" evidence="1">
    <location>
        <begin position="43"/>
        <end position="61"/>
    </location>
</feature>
<feature type="transmembrane region" description="Helical" evidence="1">
    <location>
        <begin position="270"/>
        <end position="290"/>
    </location>
</feature>
<protein>
    <submittedName>
        <fullName evidence="2">ABC transporter permease</fullName>
    </submittedName>
</protein>
<sequence length="299" mass="31434">MSTSTSTSPDAEIVGGAAGYRPGATLSLWTEILRQGSRRRTQMALAFMVLLPIIILIAFQLDTGNDNGDNGGGGGEFSRLSDLATSGGPNFTLFTLLVSAGFLLVVVVALFHGDTVASEASWGSLRYLLAMPVPRSRLLAIKLAVSLLYSLAAVLTLVLTALVAGTLRYGWSPLSAPIGGEIPAGTSLVRLAEIVGYLCITLLVVASLAFLLSVSTDAPLGAVGGAVLLQILSNILDQITALGNLRTVLPTHYADAWLGLLSNPMQTDDLVKGVIAALVYATVFFSLAWWRFLRKDVVS</sequence>
<evidence type="ECO:0000313" key="2">
    <source>
        <dbReference type="EMBL" id="MFB9447328.1"/>
    </source>
</evidence>
<evidence type="ECO:0000313" key="3">
    <source>
        <dbReference type="Proteomes" id="UP001589608"/>
    </source>
</evidence>
<dbReference type="PANTHER" id="PTHR37305:SF1">
    <property type="entry name" value="MEMBRANE PROTEIN"/>
    <property type="match status" value="1"/>
</dbReference>
<keyword evidence="3" id="KW-1185">Reference proteome</keyword>
<dbReference type="RefSeq" id="WP_223100795.1">
    <property type="nucleotide sequence ID" value="NZ_CP061913.1"/>
</dbReference>
<reference evidence="2 3" key="1">
    <citation type="submission" date="2024-09" db="EMBL/GenBank/DDBJ databases">
        <authorList>
            <person name="Sun Q."/>
            <person name="Mori K."/>
        </authorList>
    </citation>
    <scope>NUCLEOTIDE SEQUENCE [LARGE SCALE GENOMIC DNA]</scope>
    <source>
        <strain evidence="2 3">JCM 3307</strain>
    </source>
</reference>
<feature type="transmembrane region" description="Helical" evidence="1">
    <location>
        <begin position="138"/>
        <end position="164"/>
    </location>
</feature>
<keyword evidence="1" id="KW-0472">Membrane</keyword>
<dbReference type="PANTHER" id="PTHR37305">
    <property type="entry name" value="INTEGRAL MEMBRANE PROTEIN-RELATED"/>
    <property type="match status" value="1"/>
</dbReference>